<dbReference type="GO" id="GO:0005096">
    <property type="term" value="F:GTPase activator activity"/>
    <property type="evidence" value="ECO:0007669"/>
    <property type="project" value="UniProtKB-KW"/>
</dbReference>
<dbReference type="FunFam" id="2.70.50.30:FF:000004">
    <property type="entry name" value="Rho GDP-dissociation inhibitor 1"/>
    <property type="match status" value="1"/>
</dbReference>
<dbReference type="AlphaFoldDB" id="A0A813PI36"/>
<keyword evidence="4" id="KW-0963">Cytoplasm</keyword>
<evidence type="ECO:0000256" key="2">
    <source>
        <dbReference type="ARBA" id="ARBA00009758"/>
    </source>
</evidence>
<dbReference type="Gene3D" id="2.70.50.30">
    <property type="entry name" value="Coagulation Factor XIII, subunit A, domain 1"/>
    <property type="match status" value="1"/>
</dbReference>
<evidence type="ECO:0000256" key="3">
    <source>
        <dbReference type="ARBA" id="ARBA00022468"/>
    </source>
</evidence>
<feature type="compositionally biased region" description="Basic and acidic residues" evidence="5">
    <location>
        <begin position="1"/>
        <end position="14"/>
    </location>
</feature>
<evidence type="ECO:0008006" key="10">
    <source>
        <dbReference type="Google" id="ProtNLM"/>
    </source>
</evidence>
<dbReference type="InterPro" id="IPR014756">
    <property type="entry name" value="Ig_E-set"/>
</dbReference>
<dbReference type="OrthoDB" id="1683373at2759"/>
<comment type="similarity">
    <text evidence="2">Belongs to the Rho GDI family.</text>
</comment>
<dbReference type="PRINTS" id="PR00492">
    <property type="entry name" value="RHOGDI"/>
</dbReference>
<keyword evidence="3" id="KW-0343">GTPase activation</keyword>
<accession>A0A813PI36</accession>
<dbReference type="InterPro" id="IPR000406">
    <property type="entry name" value="Rho_GDI"/>
</dbReference>
<dbReference type="EMBL" id="CAJNOJ010000006">
    <property type="protein sequence ID" value="CAF0753771.1"/>
    <property type="molecule type" value="Genomic_DNA"/>
</dbReference>
<feature type="region of interest" description="Disordered" evidence="5">
    <location>
        <begin position="1"/>
        <end position="30"/>
    </location>
</feature>
<dbReference type="EMBL" id="CAJNOR010000489">
    <property type="protein sequence ID" value="CAF0929320.1"/>
    <property type="molecule type" value="Genomic_DNA"/>
</dbReference>
<dbReference type="GO" id="GO:0005829">
    <property type="term" value="C:cytosol"/>
    <property type="evidence" value="ECO:0007669"/>
    <property type="project" value="TreeGrafter"/>
</dbReference>
<dbReference type="PANTHER" id="PTHR10980">
    <property type="entry name" value="RHO GDP-DISSOCIATION INHIBITOR"/>
    <property type="match status" value="1"/>
</dbReference>
<keyword evidence="8" id="KW-1185">Reference proteome</keyword>
<evidence type="ECO:0000313" key="7">
    <source>
        <dbReference type="EMBL" id="CAF0929320.1"/>
    </source>
</evidence>
<dbReference type="InterPro" id="IPR024792">
    <property type="entry name" value="RhoGDI_dom_sf"/>
</dbReference>
<dbReference type="Proteomes" id="UP000663828">
    <property type="component" value="Unassembled WGS sequence"/>
</dbReference>
<dbReference type="GO" id="GO:0005094">
    <property type="term" value="F:Rho GDP-dissociation inhibitor activity"/>
    <property type="evidence" value="ECO:0007669"/>
    <property type="project" value="InterPro"/>
</dbReference>
<dbReference type="Pfam" id="PF02115">
    <property type="entry name" value="Rho_GDI"/>
    <property type="match status" value="1"/>
</dbReference>
<protein>
    <recommendedName>
        <fullName evidence="10">Rho GDP-dissociation inhibitor</fullName>
    </recommendedName>
</protein>
<evidence type="ECO:0000313" key="6">
    <source>
        <dbReference type="EMBL" id="CAF0753771.1"/>
    </source>
</evidence>
<dbReference type="Proteomes" id="UP000663852">
    <property type="component" value="Unassembled WGS sequence"/>
</dbReference>
<organism evidence="6 9">
    <name type="scientific">Adineta ricciae</name>
    <name type="common">Rotifer</name>
    <dbReference type="NCBI Taxonomy" id="249248"/>
    <lineage>
        <taxon>Eukaryota</taxon>
        <taxon>Metazoa</taxon>
        <taxon>Spiralia</taxon>
        <taxon>Gnathifera</taxon>
        <taxon>Rotifera</taxon>
        <taxon>Eurotatoria</taxon>
        <taxon>Bdelloidea</taxon>
        <taxon>Adinetida</taxon>
        <taxon>Adinetidae</taxon>
        <taxon>Adineta</taxon>
    </lineage>
</organism>
<sequence length="216" mass="24606">MASGEQDKQIHRDEVDSDDENHIGNGYKAPQKMDIGSIVAKDGNDESLTRYKKLLLGDSSDGKQIHSQLVDPNDPRTVLPIRITLIFDNHKPDVVFELKGSLEQLRDLHSKRSVTIKEGEYYRTQLEYYVQRDIVTGLKLQSKVLKARTITVDRSKYMIGSRAPSAEIQTYISDVEQAPSGVLSRGTFLVKSKLTDDDKHVYAEWEWNLVIGKDWQ</sequence>
<reference evidence="6" key="1">
    <citation type="submission" date="2021-02" db="EMBL/GenBank/DDBJ databases">
        <authorList>
            <person name="Nowell W R."/>
        </authorList>
    </citation>
    <scope>NUCLEOTIDE SEQUENCE</scope>
</reference>
<evidence type="ECO:0000256" key="5">
    <source>
        <dbReference type="SAM" id="MobiDB-lite"/>
    </source>
</evidence>
<dbReference type="PANTHER" id="PTHR10980:SF3">
    <property type="entry name" value="LD16419P"/>
    <property type="match status" value="1"/>
</dbReference>
<evidence type="ECO:0000313" key="9">
    <source>
        <dbReference type="Proteomes" id="UP000663852"/>
    </source>
</evidence>
<comment type="caution">
    <text evidence="6">The sequence shown here is derived from an EMBL/GenBank/DDBJ whole genome shotgun (WGS) entry which is preliminary data.</text>
</comment>
<name>A0A813PI36_ADIRI</name>
<proteinExistence type="inferred from homology"/>
<evidence type="ECO:0000313" key="8">
    <source>
        <dbReference type="Proteomes" id="UP000663828"/>
    </source>
</evidence>
<comment type="subcellular location">
    <subcellularLocation>
        <location evidence="1">Cytoplasm</location>
    </subcellularLocation>
</comment>
<evidence type="ECO:0000256" key="1">
    <source>
        <dbReference type="ARBA" id="ARBA00004496"/>
    </source>
</evidence>
<dbReference type="GO" id="GO:0016020">
    <property type="term" value="C:membrane"/>
    <property type="evidence" value="ECO:0007669"/>
    <property type="project" value="TreeGrafter"/>
</dbReference>
<dbReference type="GO" id="GO:0007266">
    <property type="term" value="P:Rho protein signal transduction"/>
    <property type="evidence" value="ECO:0007669"/>
    <property type="project" value="InterPro"/>
</dbReference>
<gene>
    <name evidence="6" type="ORF">EDS130_LOCUS2426</name>
    <name evidence="7" type="ORF">XAT740_LOCUS9484</name>
</gene>
<evidence type="ECO:0000256" key="4">
    <source>
        <dbReference type="ARBA" id="ARBA00022490"/>
    </source>
</evidence>
<dbReference type="SUPFAM" id="SSF81296">
    <property type="entry name" value="E set domains"/>
    <property type="match status" value="1"/>
</dbReference>